<evidence type="ECO:0000313" key="2">
    <source>
        <dbReference type="EMBL" id="MBC8595004.1"/>
    </source>
</evidence>
<feature type="domain" description="Secretion system C-terminal sorting" evidence="1">
    <location>
        <begin position="12"/>
        <end position="75"/>
    </location>
</feature>
<dbReference type="Pfam" id="PF18962">
    <property type="entry name" value="Por_Secre_tail"/>
    <property type="match status" value="1"/>
</dbReference>
<evidence type="ECO:0000259" key="1">
    <source>
        <dbReference type="Pfam" id="PF18962"/>
    </source>
</evidence>
<dbReference type="Proteomes" id="UP000651085">
    <property type="component" value="Unassembled WGS sequence"/>
</dbReference>
<reference evidence="2" key="1">
    <citation type="submission" date="2020-08" db="EMBL/GenBank/DDBJ databases">
        <title>Genome public.</title>
        <authorList>
            <person name="Liu C."/>
            <person name="Sun Q."/>
        </authorList>
    </citation>
    <scope>NUCLEOTIDE SEQUENCE</scope>
    <source>
        <strain evidence="2">N12</strain>
    </source>
</reference>
<protein>
    <submittedName>
        <fullName evidence="2">T9SS type A sorting domain-containing protein</fullName>
    </submittedName>
</protein>
<accession>A0A926IR39</accession>
<sequence>MADHKAVPDLFVYPNPVVDYLNMAGWDAEEKADIAIYSITGQPFHAQKEWRGAPIPVSSLPQGLYILKVNDRSFKFRKL</sequence>
<dbReference type="RefSeq" id="WP_262436077.1">
    <property type="nucleotide sequence ID" value="NZ_JACRTF010000001.1"/>
</dbReference>
<dbReference type="EMBL" id="JACRTF010000001">
    <property type="protein sequence ID" value="MBC8595004.1"/>
    <property type="molecule type" value="Genomic_DNA"/>
</dbReference>
<dbReference type="AlphaFoldDB" id="A0A926IR39"/>
<proteinExistence type="predicted"/>
<dbReference type="NCBIfam" id="TIGR04183">
    <property type="entry name" value="Por_Secre_tail"/>
    <property type="match status" value="1"/>
</dbReference>
<dbReference type="InterPro" id="IPR026444">
    <property type="entry name" value="Secre_tail"/>
</dbReference>
<gene>
    <name evidence="2" type="ORF">H8744_17485</name>
</gene>
<comment type="caution">
    <text evidence="2">The sequence shown here is derived from an EMBL/GenBank/DDBJ whole genome shotgun (WGS) entry which is preliminary data.</text>
</comment>
<name>A0A926IR39_9BACT</name>
<organism evidence="2 3">
    <name type="scientific">Jilunia laotingensis</name>
    <dbReference type="NCBI Taxonomy" id="2763675"/>
    <lineage>
        <taxon>Bacteria</taxon>
        <taxon>Pseudomonadati</taxon>
        <taxon>Bacteroidota</taxon>
        <taxon>Bacteroidia</taxon>
        <taxon>Bacteroidales</taxon>
        <taxon>Bacteroidaceae</taxon>
        <taxon>Jilunia</taxon>
    </lineage>
</organism>
<keyword evidence="3" id="KW-1185">Reference proteome</keyword>
<evidence type="ECO:0000313" key="3">
    <source>
        <dbReference type="Proteomes" id="UP000651085"/>
    </source>
</evidence>